<dbReference type="SMART" id="SM00173">
    <property type="entry name" value="RAS"/>
    <property type="match status" value="1"/>
</dbReference>
<accession>A0AA39YQT2</accession>
<dbReference type="GO" id="GO:0003924">
    <property type="term" value="F:GTPase activity"/>
    <property type="evidence" value="ECO:0007669"/>
    <property type="project" value="InterPro"/>
</dbReference>
<proteinExistence type="predicted"/>
<reference evidence="3" key="1">
    <citation type="submission" date="2023-06" db="EMBL/GenBank/DDBJ databases">
        <title>Genome-scale phylogeny and comparative genomics of the fungal order Sordariales.</title>
        <authorList>
            <consortium name="Lawrence Berkeley National Laboratory"/>
            <person name="Hensen N."/>
            <person name="Bonometti L."/>
            <person name="Westerberg I."/>
            <person name="Brannstrom I.O."/>
            <person name="Guillou S."/>
            <person name="Cros-Aarteil S."/>
            <person name="Calhoun S."/>
            <person name="Haridas S."/>
            <person name="Kuo A."/>
            <person name="Mondo S."/>
            <person name="Pangilinan J."/>
            <person name="Riley R."/>
            <person name="Labutti K."/>
            <person name="Andreopoulos B."/>
            <person name="Lipzen A."/>
            <person name="Chen C."/>
            <person name="Yanf M."/>
            <person name="Daum C."/>
            <person name="Ng V."/>
            <person name="Clum A."/>
            <person name="Steindorff A."/>
            <person name="Ohm R."/>
            <person name="Martin F."/>
            <person name="Silar P."/>
            <person name="Natvig D."/>
            <person name="Lalanne C."/>
            <person name="Gautier V."/>
            <person name="Ament-Velasquez S.L."/>
            <person name="Kruys A."/>
            <person name="Hutchinson M.I."/>
            <person name="Powell A.J."/>
            <person name="Barry K."/>
            <person name="Miller A.N."/>
            <person name="Grigoriev I.V."/>
            <person name="Debuchy R."/>
            <person name="Gladieux P."/>
            <person name="Thoren M.H."/>
            <person name="Johannesson H."/>
        </authorList>
    </citation>
    <scope>NUCLEOTIDE SEQUENCE</scope>
    <source>
        <strain evidence="3">SMH2532-1</strain>
    </source>
</reference>
<feature type="domain" description="Amidase" evidence="2">
    <location>
        <begin position="631"/>
        <end position="1081"/>
    </location>
</feature>
<dbReference type="InterPro" id="IPR023631">
    <property type="entry name" value="Amidase_dom"/>
</dbReference>
<evidence type="ECO:0000313" key="3">
    <source>
        <dbReference type="EMBL" id="KAK0656007.1"/>
    </source>
</evidence>
<evidence type="ECO:0000313" key="4">
    <source>
        <dbReference type="Proteomes" id="UP001174936"/>
    </source>
</evidence>
<feature type="coiled-coil region" evidence="1">
    <location>
        <begin position="154"/>
        <end position="181"/>
    </location>
</feature>
<dbReference type="GO" id="GO:0005525">
    <property type="term" value="F:GTP binding"/>
    <property type="evidence" value="ECO:0007669"/>
    <property type="project" value="InterPro"/>
</dbReference>
<dbReference type="SUPFAM" id="SSF52540">
    <property type="entry name" value="P-loop containing nucleoside triphosphate hydrolases"/>
    <property type="match status" value="1"/>
</dbReference>
<evidence type="ECO:0000259" key="2">
    <source>
        <dbReference type="Pfam" id="PF01425"/>
    </source>
</evidence>
<protein>
    <submittedName>
        <fullName evidence="3">Amidase signature domain-containing protein</fullName>
    </submittedName>
</protein>
<name>A0AA39YQT2_9PEZI</name>
<dbReference type="Gene3D" id="3.90.1300.10">
    <property type="entry name" value="Amidase signature (AS) domain"/>
    <property type="match status" value="1"/>
</dbReference>
<dbReference type="InterPro" id="IPR036928">
    <property type="entry name" value="AS_sf"/>
</dbReference>
<dbReference type="SMART" id="SM00175">
    <property type="entry name" value="RAB"/>
    <property type="match status" value="1"/>
</dbReference>
<dbReference type="PROSITE" id="PS51420">
    <property type="entry name" value="RHO"/>
    <property type="match status" value="1"/>
</dbReference>
<keyword evidence="1" id="KW-0175">Coiled coil</keyword>
<sequence length="1130" mass="122275">MADPLSIAASVTALVATARKIYTGLSGLVGSAKDAPASIEATLAVVGQIRSALVEVKELMDTVETLPPARKALIRLDHLAVTFSDGIMLLTELEVLVCDQPADLSFTQRLRWAASERDRKIARLLPRLETQRSCLNLMLSVLKCRSDIEAWQDRDRLQDTLEQVLRQNENLVARLETIEASIAGEERSTRFLDEDADSVVESAITITETPTIRSNRPGAKIRLPKMPLPHASLLARRHEFEALLESSWVYRRVRTDECDRSISSYTFRTGAWSILSELSLNDISIISVFRLPVTLDDVNRVGLGLTFSNLLSGNELPRPSLLCTTDNTVVGQSEAKTDCPVLDLGFKAGKNETLVDTLSRVRTLHKSELPTIKIVVVGDGYIGKTKFIRTYVTRGCSEYKSSVTVLEYYLLKVSIGHVPHSLLIYDTTGLEGYEGLRPFVYESTDVFVACGLIGNPASFRNFESNWLYAIRRAGRDIPAVFVGLKDPANYPPRPIPGETNKWDLDQYREFGERLEREIPGVQYMECSLGSFSAVEAVFDEAVLAALRTGCQGKSSKRRWSWGSTSSSPSADEHGLRKVASIDACRSVTWLLTSLGIAQLPVWALVEPVDVRETTIDGIHTALFTRIATCREIVSSFISRIEEFNPVVNAIISLNPRALSVADQIDLRIASGNATGPLLCIPVLLKDNYDAIGMATTGGCRALASNEPASNAPTVKALKDAGAIILGKANLHELALEGISVSSLGGQTVNPYDFTRTPGGSSGGSGAAIAANFAVFATGTDTVNSLRSPASANSLFSFRPTRGLISRAGVMPVSYTQDTLGAMARNVKDLAVALTVMSSVGHDPRDNMTAAVPPEAKGMDYSASLYGSSLKGLRFGVLSGFFNHTPSAETTPVNNIMNHMLSLLADSGAVVVNISESVYNAAAIGAALDVQRYEFRELLNDYFAGVKAGGSIHPMSFDELYKSGNFLVLPSQYDFLKVCMVSSTGESRYFATQGGIQNLTRALQATFAANDLDVILYPEQRNLVVKIGSPSQSGRNGILAALTGHPAVVVPAGFSPPSPDAPVGVPVGLEILGRPWSEGLLLSIANHISELLPVRRMPPLANQTAETKTYSTVPSKKTGLMQYRVTDTLED</sequence>
<dbReference type="Pfam" id="PF00071">
    <property type="entry name" value="Ras"/>
    <property type="match status" value="1"/>
</dbReference>
<gene>
    <name evidence="3" type="ORF">B0T16DRAFT_451622</name>
</gene>
<evidence type="ECO:0000256" key="1">
    <source>
        <dbReference type="SAM" id="Coils"/>
    </source>
</evidence>
<dbReference type="PANTHER" id="PTHR42678:SF5">
    <property type="entry name" value="GLUTAMYL-TRNA(GLN) AMIDOTRANSFERASE SUBUNIT A"/>
    <property type="match status" value="1"/>
</dbReference>
<dbReference type="InterPro" id="IPR001806">
    <property type="entry name" value="Small_GTPase"/>
</dbReference>
<comment type="caution">
    <text evidence="3">The sequence shown here is derived from an EMBL/GenBank/DDBJ whole genome shotgun (WGS) entry which is preliminary data.</text>
</comment>
<dbReference type="Pfam" id="PF01425">
    <property type="entry name" value="Amidase"/>
    <property type="match status" value="1"/>
</dbReference>
<dbReference type="SMART" id="SM00174">
    <property type="entry name" value="RHO"/>
    <property type="match status" value="1"/>
</dbReference>
<keyword evidence="4" id="KW-1185">Reference proteome</keyword>
<dbReference type="InterPro" id="IPR027417">
    <property type="entry name" value="P-loop_NTPase"/>
</dbReference>
<dbReference type="SUPFAM" id="SSF75304">
    <property type="entry name" value="Amidase signature (AS) enzymes"/>
    <property type="match status" value="1"/>
</dbReference>
<dbReference type="PRINTS" id="PR00449">
    <property type="entry name" value="RASTRNSFRMNG"/>
</dbReference>
<dbReference type="AlphaFoldDB" id="A0AA39YQT2"/>
<organism evidence="3 4">
    <name type="scientific">Cercophora newfieldiana</name>
    <dbReference type="NCBI Taxonomy" id="92897"/>
    <lineage>
        <taxon>Eukaryota</taxon>
        <taxon>Fungi</taxon>
        <taxon>Dikarya</taxon>
        <taxon>Ascomycota</taxon>
        <taxon>Pezizomycotina</taxon>
        <taxon>Sordariomycetes</taxon>
        <taxon>Sordariomycetidae</taxon>
        <taxon>Sordariales</taxon>
        <taxon>Lasiosphaeriaceae</taxon>
        <taxon>Cercophora</taxon>
    </lineage>
</organism>
<dbReference type="Gene3D" id="3.40.50.300">
    <property type="entry name" value="P-loop containing nucleotide triphosphate hydrolases"/>
    <property type="match status" value="1"/>
</dbReference>
<dbReference type="PANTHER" id="PTHR42678">
    <property type="entry name" value="AMIDASE"/>
    <property type="match status" value="1"/>
</dbReference>
<dbReference type="EMBL" id="JAULSV010000001">
    <property type="protein sequence ID" value="KAK0656007.1"/>
    <property type="molecule type" value="Genomic_DNA"/>
</dbReference>
<dbReference type="Proteomes" id="UP001174936">
    <property type="component" value="Unassembled WGS sequence"/>
</dbReference>